<feature type="transmembrane region" description="Helical" evidence="10">
    <location>
        <begin position="643"/>
        <end position="662"/>
    </location>
</feature>
<evidence type="ECO:0000256" key="6">
    <source>
        <dbReference type="ARBA" id="ARBA00022729"/>
    </source>
</evidence>
<dbReference type="InterPro" id="IPR008814">
    <property type="entry name" value="Swp1"/>
</dbReference>
<keyword evidence="8 10" id="KW-1133">Transmembrane helix</keyword>
<gene>
    <name evidence="14" type="ORF">AKO1_013160</name>
</gene>
<evidence type="ECO:0000256" key="10">
    <source>
        <dbReference type="RuleBase" id="RU366029"/>
    </source>
</evidence>
<protein>
    <recommendedName>
        <fullName evidence="10">Dolichyl-diphosphooligosaccharide--protein glycosyltransferase subunit 2</fullName>
    </recommendedName>
    <alternativeName>
        <fullName evidence="10">Ribophorin-2</fullName>
    </alternativeName>
</protein>
<dbReference type="InterPro" id="IPR056790">
    <property type="entry name" value="Ribophorin_II_C"/>
</dbReference>
<feature type="domain" description="Ribophorin II C-terminal" evidence="13">
    <location>
        <begin position="565"/>
        <end position="665"/>
    </location>
</feature>
<evidence type="ECO:0000256" key="8">
    <source>
        <dbReference type="ARBA" id="ARBA00022989"/>
    </source>
</evidence>
<feature type="transmembrane region" description="Helical" evidence="10">
    <location>
        <begin position="610"/>
        <end position="631"/>
    </location>
</feature>
<dbReference type="EMBL" id="JAOPGA020000806">
    <property type="protein sequence ID" value="KAL0482015.1"/>
    <property type="molecule type" value="Genomic_DNA"/>
</dbReference>
<feature type="signal peptide" evidence="10">
    <location>
        <begin position="1"/>
        <end position="22"/>
    </location>
</feature>
<comment type="similarity">
    <text evidence="4 10">Belongs to the SWP1 family.</text>
</comment>
<keyword evidence="5 10" id="KW-0812">Transmembrane</keyword>
<dbReference type="Pfam" id="PF05817">
    <property type="entry name" value="Ribophorin_II"/>
    <property type="match status" value="1"/>
</dbReference>
<evidence type="ECO:0000256" key="3">
    <source>
        <dbReference type="ARBA" id="ARBA00004922"/>
    </source>
</evidence>
<keyword evidence="9 10" id="KW-0472">Membrane</keyword>
<dbReference type="InterPro" id="IPR055373">
    <property type="entry name" value="Ribophorin_II_N"/>
</dbReference>
<comment type="pathway">
    <text evidence="3 10">Protein modification; protein glycosylation.</text>
</comment>
<feature type="domain" description="Ribophorin II third" evidence="12">
    <location>
        <begin position="425"/>
        <end position="540"/>
    </location>
</feature>
<reference evidence="14 15" key="1">
    <citation type="submission" date="2024-03" db="EMBL/GenBank/DDBJ databases">
        <title>The Acrasis kona genome and developmental transcriptomes reveal deep origins of eukaryotic multicellular pathways.</title>
        <authorList>
            <person name="Sheikh S."/>
            <person name="Fu C.-J."/>
            <person name="Brown M.W."/>
            <person name="Baldauf S.L."/>
        </authorList>
    </citation>
    <scope>NUCLEOTIDE SEQUENCE [LARGE SCALE GENOMIC DNA]</scope>
    <source>
        <strain evidence="14 15">ATCC MYA-3509</strain>
    </source>
</reference>
<evidence type="ECO:0000256" key="4">
    <source>
        <dbReference type="ARBA" id="ARBA00009038"/>
    </source>
</evidence>
<evidence type="ECO:0000256" key="9">
    <source>
        <dbReference type="ARBA" id="ARBA00023136"/>
    </source>
</evidence>
<evidence type="ECO:0000256" key="1">
    <source>
        <dbReference type="ARBA" id="ARBA00002791"/>
    </source>
</evidence>
<proteinExistence type="inferred from homology"/>
<feature type="transmembrane region" description="Helical" evidence="10">
    <location>
        <begin position="574"/>
        <end position="598"/>
    </location>
</feature>
<feature type="domain" description="Ribophorin II N-terminal" evidence="11">
    <location>
        <begin position="25"/>
        <end position="295"/>
    </location>
</feature>
<evidence type="ECO:0000256" key="7">
    <source>
        <dbReference type="ARBA" id="ARBA00022824"/>
    </source>
</evidence>
<evidence type="ECO:0000313" key="15">
    <source>
        <dbReference type="Proteomes" id="UP001431209"/>
    </source>
</evidence>
<sequence length="678" mass="74173">MINRVLAIALVVIVALTSFISTQSLTAKHYEDLSKYLKDQLKNASTPQEVHYAVTSLLKLGGGELEPSLVSSLCEKVNKNIAKVNTFSADDLYHTAAAQLALKCTIPNEQKFVEDFEKRLESILVDLSIKPISDLSQVYSATRALLLFKRKLKSIPTNNTLLNKVFNNISGRYTDDTGAFCNKSSSAEKCLTDTGYAYESLTILQSMISDRTKLLPNLVKISKKAQDLIKQAANASAVKAASIFVRGLNKLATILPFSKRITRREVEDSATAFQRAANDKLSLQNVYDLVEGLSAVSSSNIHIPISVSSIERNENEYSFRVTSPLGQPISDSVVKLRAVYPGSNQDDSLIGRPIEIKGDKGTYTWKDASGQIAESAGSYKFDIDVQIKGETTPYTRVFKTTSDKLDITDVNIVLSKLNERRVFVDEDSARLEKQGETLSRDISTSVKSGEQKKLIVSFNLKGIDAQQTFVRIGDEKRESTAVARKMGGAYRAEIVLDKIARDLSAPLQSVNPTGRYDVQLIVADNALQKPLLWTLAKINLDYQINVKPDEEGRHYDRQKEIVHKFNEPAVRASAGIASIFSLVVLAPVAVFALGLLAIGFNFNNCPSGLAGLLAPVFTASVAGMLAVIGWYFVEINIFTALKYLSLLGAVSVVTGAPVLSAISRRNVQGNALIQEGTK</sequence>
<evidence type="ECO:0000256" key="2">
    <source>
        <dbReference type="ARBA" id="ARBA00004477"/>
    </source>
</evidence>
<comment type="caution">
    <text evidence="14">The sequence shown here is derived from an EMBL/GenBank/DDBJ whole genome shotgun (WGS) entry which is preliminary data.</text>
</comment>
<dbReference type="PANTHER" id="PTHR12640">
    <property type="entry name" value="RIBOPHORIN II"/>
    <property type="match status" value="1"/>
</dbReference>
<dbReference type="InterPro" id="IPR055374">
    <property type="entry name" value="Ribophorin_II_3rd"/>
</dbReference>
<organism evidence="14 15">
    <name type="scientific">Acrasis kona</name>
    <dbReference type="NCBI Taxonomy" id="1008807"/>
    <lineage>
        <taxon>Eukaryota</taxon>
        <taxon>Discoba</taxon>
        <taxon>Heterolobosea</taxon>
        <taxon>Tetramitia</taxon>
        <taxon>Eutetramitia</taxon>
        <taxon>Acrasidae</taxon>
        <taxon>Acrasis</taxon>
    </lineage>
</organism>
<dbReference type="GO" id="GO:0006487">
    <property type="term" value="P:protein N-linked glycosylation"/>
    <property type="evidence" value="ECO:0007669"/>
    <property type="project" value="UniProtKB-UniRule"/>
</dbReference>
<evidence type="ECO:0000259" key="13">
    <source>
        <dbReference type="Pfam" id="PF25147"/>
    </source>
</evidence>
<dbReference type="AlphaFoldDB" id="A0AAW2YXX4"/>
<dbReference type="Pfam" id="PF23860">
    <property type="entry name" value="Ribophorin_II_3rd"/>
    <property type="match status" value="1"/>
</dbReference>
<dbReference type="PANTHER" id="PTHR12640:SF0">
    <property type="entry name" value="DOLICHYL-DIPHOSPHOOLIGOSACCHARIDE--PROTEIN GLYCOSYLTRANSFERASE SUBUNIT 2"/>
    <property type="match status" value="1"/>
</dbReference>
<evidence type="ECO:0000313" key="14">
    <source>
        <dbReference type="EMBL" id="KAL0482015.1"/>
    </source>
</evidence>
<dbReference type="Proteomes" id="UP001431209">
    <property type="component" value="Unassembled WGS sequence"/>
</dbReference>
<evidence type="ECO:0000259" key="11">
    <source>
        <dbReference type="Pfam" id="PF05817"/>
    </source>
</evidence>
<evidence type="ECO:0000256" key="5">
    <source>
        <dbReference type="ARBA" id="ARBA00022692"/>
    </source>
</evidence>
<keyword evidence="6 10" id="KW-0732">Signal</keyword>
<dbReference type="Pfam" id="PF25147">
    <property type="entry name" value="Ribophorin_II_C"/>
    <property type="match status" value="1"/>
</dbReference>
<evidence type="ECO:0000259" key="12">
    <source>
        <dbReference type="Pfam" id="PF23860"/>
    </source>
</evidence>
<keyword evidence="7 10" id="KW-0256">Endoplasmic reticulum</keyword>
<comment type="subcellular location">
    <subcellularLocation>
        <location evidence="2 10">Endoplasmic reticulum membrane</location>
        <topology evidence="2 10">Multi-pass membrane protein</topology>
    </subcellularLocation>
</comment>
<dbReference type="GO" id="GO:0008250">
    <property type="term" value="C:oligosaccharyltransferase complex"/>
    <property type="evidence" value="ECO:0007669"/>
    <property type="project" value="UniProtKB-UniRule"/>
</dbReference>
<name>A0AAW2YXX4_9EUKA</name>
<keyword evidence="15" id="KW-1185">Reference proteome</keyword>
<comment type="function">
    <text evidence="1 10">Subunit of the oligosaccharyl transferase (OST) complex that catalyzes the initial transfer of a defined glycan (Glc(3)Man(9)GlcNAc(2) in eukaryotes) from the lipid carrier dolichol-pyrophosphate to an asparagine residue within an Asn-X-Ser/Thr consensus motif in nascent polypeptide chains, the first step in protein N-glycosylation. N-glycosylation occurs cotranslationally and the complex associates with the Sec61 complex at the channel-forming translocon complex that mediates protein translocation across the endoplasmic reticulum (ER). All subunits are required for a maximal enzyme activity.</text>
</comment>
<accession>A0AAW2YXX4</accession>
<comment type="subunit">
    <text evidence="10">Component of the oligosaccharyltransferase (OST) complex.</text>
</comment>
<feature type="chain" id="PRO_5043100261" description="Dolichyl-diphosphooligosaccharide--protein glycosyltransferase subunit 2" evidence="10">
    <location>
        <begin position="23"/>
        <end position="678"/>
    </location>
</feature>